<dbReference type="SUPFAM" id="SSF101898">
    <property type="entry name" value="NHL repeat"/>
    <property type="match status" value="1"/>
</dbReference>
<reference evidence="1" key="2">
    <citation type="submission" date="2020-11" db="EMBL/GenBank/DDBJ databases">
        <authorList>
            <person name="McCartney M.A."/>
            <person name="Auch B."/>
            <person name="Kono T."/>
            <person name="Mallez S."/>
            <person name="Becker A."/>
            <person name="Gohl D.M."/>
            <person name="Silverstein K.A.T."/>
            <person name="Koren S."/>
            <person name="Bechman K.B."/>
            <person name="Herman A."/>
            <person name="Abrahante J.E."/>
            <person name="Garbe J."/>
        </authorList>
    </citation>
    <scope>NUCLEOTIDE SEQUENCE</scope>
    <source>
        <strain evidence="1">Duluth1</strain>
        <tissue evidence="1">Whole animal</tissue>
    </source>
</reference>
<dbReference type="EMBL" id="JAIWYP010000005">
    <property type="protein sequence ID" value="KAH3818589.1"/>
    <property type="molecule type" value="Genomic_DNA"/>
</dbReference>
<evidence type="ECO:0000313" key="3">
    <source>
        <dbReference type="Proteomes" id="UP000828390"/>
    </source>
</evidence>
<dbReference type="AlphaFoldDB" id="A0A9D4GJY8"/>
<keyword evidence="3" id="KW-1185">Reference proteome</keyword>
<proteinExistence type="predicted"/>
<name>A0A9D4GJY8_DREPO</name>
<dbReference type="OrthoDB" id="6136258at2759"/>
<protein>
    <submittedName>
        <fullName evidence="1">Uncharacterized protein</fullName>
    </submittedName>
</protein>
<dbReference type="Proteomes" id="UP000828390">
    <property type="component" value="Unassembled WGS sequence"/>
</dbReference>
<organism evidence="1 3">
    <name type="scientific">Dreissena polymorpha</name>
    <name type="common">Zebra mussel</name>
    <name type="synonym">Mytilus polymorpha</name>
    <dbReference type="NCBI Taxonomy" id="45954"/>
    <lineage>
        <taxon>Eukaryota</taxon>
        <taxon>Metazoa</taxon>
        <taxon>Spiralia</taxon>
        <taxon>Lophotrochozoa</taxon>
        <taxon>Mollusca</taxon>
        <taxon>Bivalvia</taxon>
        <taxon>Autobranchia</taxon>
        <taxon>Heteroconchia</taxon>
        <taxon>Euheterodonta</taxon>
        <taxon>Imparidentia</taxon>
        <taxon>Neoheterodontei</taxon>
        <taxon>Myida</taxon>
        <taxon>Dreissenoidea</taxon>
        <taxon>Dreissenidae</taxon>
        <taxon>Dreissena</taxon>
    </lineage>
</organism>
<reference evidence="1" key="1">
    <citation type="journal article" date="2019" name="bioRxiv">
        <title>The Genome of the Zebra Mussel, Dreissena polymorpha: A Resource for Invasive Species Research.</title>
        <authorList>
            <person name="McCartney M.A."/>
            <person name="Auch B."/>
            <person name="Kono T."/>
            <person name="Mallez S."/>
            <person name="Zhang Y."/>
            <person name="Obille A."/>
            <person name="Becker A."/>
            <person name="Abrahante J.E."/>
            <person name="Garbe J."/>
            <person name="Badalamenti J.P."/>
            <person name="Herman A."/>
            <person name="Mangelson H."/>
            <person name="Liachko I."/>
            <person name="Sullivan S."/>
            <person name="Sone E.D."/>
            <person name="Koren S."/>
            <person name="Silverstein K.A.T."/>
            <person name="Beckman K.B."/>
            <person name="Gohl D.M."/>
        </authorList>
    </citation>
    <scope>NUCLEOTIDE SEQUENCE</scope>
    <source>
        <strain evidence="1">Duluth1</strain>
        <tissue evidence="1">Whole animal</tissue>
    </source>
</reference>
<dbReference type="EMBL" id="JAIWYP010000005">
    <property type="protein sequence ID" value="KAH3818606.1"/>
    <property type="molecule type" value="Genomic_DNA"/>
</dbReference>
<dbReference type="Gene3D" id="2.120.10.30">
    <property type="entry name" value="TolB, C-terminal domain"/>
    <property type="match status" value="2"/>
</dbReference>
<gene>
    <name evidence="1" type="ORF">DPMN_120311</name>
    <name evidence="2" type="ORF">DPMN_120328</name>
</gene>
<evidence type="ECO:0000313" key="1">
    <source>
        <dbReference type="EMBL" id="KAH3818589.1"/>
    </source>
</evidence>
<comment type="caution">
    <text evidence="1">The sequence shown here is derived from an EMBL/GenBank/DDBJ whole genome shotgun (WGS) entry which is preliminary data.</text>
</comment>
<dbReference type="InterPro" id="IPR011042">
    <property type="entry name" value="6-blade_b-propeller_TolB-like"/>
</dbReference>
<accession>A0A9D4GJY8</accession>
<evidence type="ECO:0000313" key="2">
    <source>
        <dbReference type="EMBL" id="KAH3818606.1"/>
    </source>
</evidence>
<sequence length="289" mass="31605">MATFSQSIMEKGSDMVEEDPNKVFTLQGKSVKNVKISSDSFESNIIAILVLHDGHVLVADHINKKIKLLDQRYQVVSHCGVSAWQWDLCLITASEVAVTVSDTLTNTHEVQFLTVNNSLMVTGKKLQLPHECIGIAFHQGDLYITANTALYKYTLNGKLVSKIYEDKAHPYTVWKCAVSPTGDKLYITNNSQHKLLTLARDGSVLATFTDPALQAPRGVHVTPAGQVLVCGGQSEAILQVDGEGRKKLTTLATQADGVVEPQSVCYNRHTASIIVGLDENNSILVFKVQ</sequence>